<dbReference type="Pfam" id="PF15604">
    <property type="entry name" value="Ntox15"/>
    <property type="match status" value="1"/>
</dbReference>
<gene>
    <name evidence="2" type="ORF">AYL44_00280</name>
</gene>
<sequence>MARVGDELIKPMLRALDDIPVHGRQLGEMVRGLRGKQRRNRDGVEDIDTFDVTLRPFKRNKKHDPVEYDRQYNEQMDALQQMPLSDWLRNRTEYVQNGRTPDSLRAQEYAREIAEKRKFAELIRSGQSPDAARTNAAEWMRTQAATHRLDGIAGGDVTDISGVGDSRINSSLGSQWRTRVGDIDAAVVRYIQANPGADLSSVYMNVVFR</sequence>
<dbReference type="OrthoDB" id="5066592at2"/>
<protein>
    <recommendedName>
        <fullName evidence="1">Novel toxin 15 domain-containing protein</fullName>
    </recommendedName>
</protein>
<accession>A0A177KBK7</accession>
<dbReference type="Proteomes" id="UP000076998">
    <property type="component" value="Unassembled WGS sequence"/>
</dbReference>
<reference evidence="2 3" key="1">
    <citation type="submission" date="2016-02" db="EMBL/GenBank/DDBJ databases">
        <authorList>
            <person name="Wen L."/>
            <person name="He K."/>
            <person name="Yang H."/>
        </authorList>
    </citation>
    <scope>NUCLEOTIDE SEQUENCE [LARGE SCALE GENOMIC DNA]</scope>
    <source>
        <strain evidence="2 3">CD11_3</strain>
    </source>
</reference>
<dbReference type="InterPro" id="IPR028949">
    <property type="entry name" value="Ntox15"/>
</dbReference>
<organism evidence="2 3">
    <name type="scientific">Microbacterium oleivorans</name>
    <dbReference type="NCBI Taxonomy" id="273677"/>
    <lineage>
        <taxon>Bacteria</taxon>
        <taxon>Bacillati</taxon>
        <taxon>Actinomycetota</taxon>
        <taxon>Actinomycetes</taxon>
        <taxon>Micrococcales</taxon>
        <taxon>Microbacteriaceae</taxon>
        <taxon>Microbacterium</taxon>
    </lineage>
</organism>
<comment type="caution">
    <text evidence="2">The sequence shown here is derived from an EMBL/GenBank/DDBJ whole genome shotgun (WGS) entry which is preliminary data.</text>
</comment>
<feature type="domain" description="Novel toxin 15" evidence="1">
    <location>
        <begin position="63"/>
        <end position="189"/>
    </location>
</feature>
<evidence type="ECO:0000313" key="2">
    <source>
        <dbReference type="EMBL" id="OAH50762.1"/>
    </source>
</evidence>
<name>A0A177KBK7_9MICO</name>
<evidence type="ECO:0000313" key="3">
    <source>
        <dbReference type="Proteomes" id="UP000076998"/>
    </source>
</evidence>
<dbReference type="AlphaFoldDB" id="A0A177KBK7"/>
<evidence type="ECO:0000259" key="1">
    <source>
        <dbReference type="Pfam" id="PF15604"/>
    </source>
</evidence>
<proteinExistence type="predicted"/>
<dbReference type="EMBL" id="LSTV01000001">
    <property type="protein sequence ID" value="OAH50762.1"/>
    <property type="molecule type" value="Genomic_DNA"/>
</dbReference>